<reference evidence="1" key="1">
    <citation type="submission" date="2022-02" db="EMBL/GenBank/DDBJ databases">
        <title>Characterization of Tn125 harboring carbapenem-resistant Acinetobacter bereziniae clinical isolates.</title>
        <authorList>
            <person name="Wong N.-K."/>
            <person name="Pan Q."/>
        </authorList>
    </citation>
    <scope>NUCLEOTIDE SEQUENCE</scope>
    <source>
        <strain evidence="1">GD03393</strain>
    </source>
</reference>
<sequence>MKIIKRCAACFLLLLPTTSVFAVNDCEHTSGLKQLDEHLNQSIENDLYHYWYLRIKHFNEFMLRSFKQDQQPVNDLIWSKQYTQSQLKQKLVQKNQNIFQDLNTQFVKIAQQQQAKETELDDVYHYIANYEKLLEPYIAMQLDKQQKQLLMVYDAQKDQAINALFQYDIQEDELLKQQIQQNFHFKFTEIKTLNQEHDQDKRISYCQMKLMLNQQKSVILEYAIGQFVDEPDVLLMPTEFKVNRLNVGYEDIGHYLIVQ</sequence>
<evidence type="ECO:0000313" key="2">
    <source>
        <dbReference type="Proteomes" id="UP000644140"/>
    </source>
</evidence>
<accession>A0A8I1AL82</accession>
<dbReference type="AlphaFoldDB" id="A0A8I1AL82"/>
<proteinExistence type="predicted"/>
<protein>
    <submittedName>
        <fullName evidence="1">Uncharacterized protein</fullName>
    </submittedName>
</protein>
<dbReference type="Proteomes" id="UP000644140">
    <property type="component" value="Chromosome"/>
</dbReference>
<dbReference type="EMBL" id="CP092085">
    <property type="protein sequence ID" value="UUN98516.1"/>
    <property type="molecule type" value="Genomic_DNA"/>
</dbReference>
<name>A0A8I1AL82_ACIBZ</name>
<dbReference type="RefSeq" id="WP_151781446.1">
    <property type="nucleotide sequence ID" value="NZ_BKNL01000063.1"/>
</dbReference>
<organism evidence="1 2">
    <name type="scientific">Acinetobacter bereziniae</name>
    <name type="common">Acinetobacter genomosp. 10</name>
    <dbReference type="NCBI Taxonomy" id="106648"/>
    <lineage>
        <taxon>Bacteria</taxon>
        <taxon>Pseudomonadati</taxon>
        <taxon>Pseudomonadota</taxon>
        <taxon>Gammaproteobacteria</taxon>
        <taxon>Moraxellales</taxon>
        <taxon>Moraxellaceae</taxon>
        <taxon>Acinetobacter</taxon>
    </lineage>
</organism>
<gene>
    <name evidence="1" type="ORF">I9054_003350</name>
</gene>
<evidence type="ECO:0000313" key="1">
    <source>
        <dbReference type="EMBL" id="UUN98516.1"/>
    </source>
</evidence>